<dbReference type="EC" id="3.4.21.89" evidence="4 7"/>
<keyword evidence="5 7" id="KW-0378">Hydrolase</keyword>
<dbReference type="GO" id="GO:0009003">
    <property type="term" value="F:signal peptidase activity"/>
    <property type="evidence" value="ECO:0007669"/>
    <property type="project" value="UniProtKB-EC"/>
</dbReference>
<feature type="active site" evidence="6">
    <location>
        <position position="46"/>
    </location>
</feature>
<keyword evidence="7" id="KW-0472">Membrane</keyword>
<dbReference type="AlphaFoldDB" id="A0A5J4KEG2"/>
<dbReference type="PROSITE" id="PS00761">
    <property type="entry name" value="SPASE_I_3"/>
    <property type="match status" value="1"/>
</dbReference>
<dbReference type="InterPro" id="IPR019758">
    <property type="entry name" value="Pept_S26A_signal_pept_1_CS"/>
</dbReference>
<evidence type="ECO:0000313" key="9">
    <source>
        <dbReference type="EMBL" id="GER84801.1"/>
    </source>
</evidence>
<evidence type="ECO:0000256" key="2">
    <source>
        <dbReference type="ARBA" id="ARBA00004401"/>
    </source>
</evidence>
<evidence type="ECO:0000313" key="10">
    <source>
        <dbReference type="Proteomes" id="UP000334820"/>
    </source>
</evidence>
<dbReference type="GO" id="GO:0004252">
    <property type="term" value="F:serine-type endopeptidase activity"/>
    <property type="evidence" value="ECO:0007669"/>
    <property type="project" value="InterPro"/>
</dbReference>
<evidence type="ECO:0000259" key="8">
    <source>
        <dbReference type="Pfam" id="PF10502"/>
    </source>
</evidence>
<evidence type="ECO:0000256" key="1">
    <source>
        <dbReference type="ARBA" id="ARBA00000677"/>
    </source>
</evidence>
<accession>A0A5J4KEG2</accession>
<feature type="domain" description="Peptidase S26" evidence="8">
    <location>
        <begin position="21"/>
        <end position="169"/>
    </location>
</feature>
<dbReference type="InterPro" id="IPR036286">
    <property type="entry name" value="LexA/Signal_pep-like_sf"/>
</dbReference>
<dbReference type="InterPro" id="IPR019533">
    <property type="entry name" value="Peptidase_S26"/>
</dbReference>
<sequence>MIGTGEVTVLKRAHLARDILEVIALALILFLATRLAIQNYRVENVSMQPTLVDGENVIVNKLAYLFHPPERGDVIVFHWPLDTRQDFIKRIIGIPGDVIRTDSTHVWVNGVLLNEPYIKAPYNTIANIWRLGKDQYFVMGDNRPDSDDSRNWGVVPRNYIVGKAIAVYWPMNRWQVINTYPAVFAHIPDVSPQTTSK</sequence>
<dbReference type="CDD" id="cd06530">
    <property type="entry name" value="S26_SPase_I"/>
    <property type="match status" value="1"/>
</dbReference>
<dbReference type="GO" id="GO:0006465">
    <property type="term" value="P:signal peptide processing"/>
    <property type="evidence" value="ECO:0007669"/>
    <property type="project" value="InterPro"/>
</dbReference>
<keyword evidence="7" id="KW-0645">Protease</keyword>
<gene>
    <name evidence="9" type="ORF">KTAU_34370</name>
</gene>
<evidence type="ECO:0000256" key="7">
    <source>
        <dbReference type="RuleBase" id="RU362042"/>
    </source>
</evidence>
<dbReference type="Proteomes" id="UP000334820">
    <property type="component" value="Unassembled WGS sequence"/>
</dbReference>
<evidence type="ECO:0000256" key="3">
    <source>
        <dbReference type="ARBA" id="ARBA00009370"/>
    </source>
</evidence>
<keyword evidence="7" id="KW-0812">Transmembrane</keyword>
<dbReference type="Gene3D" id="2.10.109.10">
    <property type="entry name" value="Umud Fragment, subunit A"/>
    <property type="match status" value="1"/>
</dbReference>
<dbReference type="GO" id="GO:0005886">
    <property type="term" value="C:plasma membrane"/>
    <property type="evidence" value="ECO:0007669"/>
    <property type="project" value="UniProtKB-SubCell"/>
</dbReference>
<dbReference type="Pfam" id="PF10502">
    <property type="entry name" value="Peptidase_S26"/>
    <property type="match status" value="1"/>
</dbReference>
<keyword evidence="7" id="KW-1133">Transmembrane helix</keyword>
<name>A0A5J4KEG2_9CHLR</name>
<evidence type="ECO:0000256" key="6">
    <source>
        <dbReference type="PIRSR" id="PIRSR600223-1"/>
    </source>
</evidence>
<evidence type="ECO:0000256" key="4">
    <source>
        <dbReference type="ARBA" id="ARBA00013208"/>
    </source>
</evidence>
<dbReference type="PRINTS" id="PR00727">
    <property type="entry name" value="LEADERPTASE"/>
</dbReference>
<organism evidence="9 10">
    <name type="scientific">Thermogemmatispora aurantia</name>
    <dbReference type="NCBI Taxonomy" id="2045279"/>
    <lineage>
        <taxon>Bacteria</taxon>
        <taxon>Bacillati</taxon>
        <taxon>Chloroflexota</taxon>
        <taxon>Ktedonobacteria</taxon>
        <taxon>Thermogemmatisporales</taxon>
        <taxon>Thermogemmatisporaceae</taxon>
        <taxon>Thermogemmatispora</taxon>
    </lineage>
</organism>
<dbReference type="PANTHER" id="PTHR43390:SF1">
    <property type="entry name" value="CHLOROPLAST PROCESSING PEPTIDASE"/>
    <property type="match status" value="1"/>
</dbReference>
<keyword evidence="10" id="KW-1185">Reference proteome</keyword>
<comment type="subcellular location">
    <subcellularLocation>
        <location evidence="2">Cell membrane</location>
        <topology evidence="2">Single-pass type II membrane protein</topology>
    </subcellularLocation>
    <subcellularLocation>
        <location evidence="7">Membrane</location>
        <topology evidence="7">Single-pass type II membrane protein</topology>
    </subcellularLocation>
</comment>
<feature type="transmembrane region" description="Helical" evidence="7">
    <location>
        <begin position="19"/>
        <end position="37"/>
    </location>
</feature>
<dbReference type="SUPFAM" id="SSF51306">
    <property type="entry name" value="LexA/Signal peptidase"/>
    <property type="match status" value="1"/>
</dbReference>
<comment type="catalytic activity">
    <reaction evidence="1 7">
        <text>Cleavage of hydrophobic, N-terminal signal or leader sequences from secreted and periplasmic proteins.</text>
        <dbReference type="EC" id="3.4.21.89"/>
    </reaction>
</comment>
<dbReference type="InterPro" id="IPR000223">
    <property type="entry name" value="Pept_S26A_signal_pept_1"/>
</dbReference>
<proteinExistence type="inferred from homology"/>
<protein>
    <recommendedName>
        <fullName evidence="4 7">Signal peptidase I</fullName>
        <ecNumber evidence="4 7">3.4.21.89</ecNumber>
    </recommendedName>
</protein>
<dbReference type="PANTHER" id="PTHR43390">
    <property type="entry name" value="SIGNAL PEPTIDASE I"/>
    <property type="match status" value="1"/>
</dbReference>
<evidence type="ECO:0000256" key="5">
    <source>
        <dbReference type="ARBA" id="ARBA00022801"/>
    </source>
</evidence>
<feature type="active site" evidence="6">
    <location>
        <position position="89"/>
    </location>
</feature>
<dbReference type="EMBL" id="BKZV01000005">
    <property type="protein sequence ID" value="GER84801.1"/>
    <property type="molecule type" value="Genomic_DNA"/>
</dbReference>
<comment type="similarity">
    <text evidence="3 7">Belongs to the peptidase S26 family.</text>
</comment>
<dbReference type="NCBIfam" id="TIGR02227">
    <property type="entry name" value="sigpep_I_bact"/>
    <property type="match status" value="1"/>
</dbReference>
<reference evidence="9 10" key="1">
    <citation type="journal article" date="2019" name="Int. J. Syst. Evol. Microbiol.">
        <title>Thermogemmatispora aurantia sp. nov. and Thermogemmatispora argillosa sp. nov., within the class Ktedonobacteria, and emended description of the genus Thermogemmatispora.</title>
        <authorList>
            <person name="Zheng Y."/>
            <person name="Wang C.M."/>
            <person name="Sakai Y."/>
            <person name="Abe K."/>
            <person name="Yokota A."/>
            <person name="Yabe S."/>
        </authorList>
    </citation>
    <scope>NUCLEOTIDE SEQUENCE [LARGE SCALE GENOMIC DNA]</scope>
    <source>
        <strain evidence="9 10">A1-2</strain>
    </source>
</reference>
<comment type="caution">
    <text evidence="9">The sequence shown here is derived from an EMBL/GenBank/DDBJ whole genome shotgun (WGS) entry which is preliminary data.</text>
</comment>